<dbReference type="SMART" id="SM00248">
    <property type="entry name" value="ANK"/>
    <property type="match status" value="2"/>
</dbReference>
<evidence type="ECO:0000256" key="1">
    <source>
        <dbReference type="ARBA" id="ARBA00022737"/>
    </source>
</evidence>
<organism evidence="4 5">
    <name type="scientific">Aspergillus fumigatus</name>
    <name type="common">Neosartorya fumigata</name>
    <dbReference type="NCBI Taxonomy" id="746128"/>
    <lineage>
        <taxon>Eukaryota</taxon>
        <taxon>Fungi</taxon>
        <taxon>Dikarya</taxon>
        <taxon>Ascomycota</taxon>
        <taxon>Pezizomycotina</taxon>
        <taxon>Eurotiomycetes</taxon>
        <taxon>Eurotiomycetidae</taxon>
        <taxon>Eurotiales</taxon>
        <taxon>Aspergillaceae</taxon>
        <taxon>Aspergillus</taxon>
        <taxon>Aspergillus subgen. Fumigati</taxon>
    </lineage>
</organism>
<dbReference type="SUPFAM" id="SSF48403">
    <property type="entry name" value="Ankyrin repeat"/>
    <property type="match status" value="1"/>
</dbReference>
<dbReference type="PROSITE" id="PS50088">
    <property type="entry name" value="ANK_REPEAT"/>
    <property type="match status" value="1"/>
</dbReference>
<dbReference type="Pfam" id="PF12796">
    <property type="entry name" value="Ank_2"/>
    <property type="match status" value="1"/>
</dbReference>
<dbReference type="PANTHER" id="PTHR24193:SF121">
    <property type="entry name" value="ADA2A-CONTAINING COMPLEX COMPONENT 3, ISOFORM D"/>
    <property type="match status" value="1"/>
</dbReference>
<dbReference type="InterPro" id="IPR036770">
    <property type="entry name" value="Ankyrin_rpt-contain_sf"/>
</dbReference>
<dbReference type="Gene3D" id="1.25.40.20">
    <property type="entry name" value="Ankyrin repeat-containing domain"/>
    <property type="match status" value="1"/>
</dbReference>
<dbReference type="GO" id="GO:0045944">
    <property type="term" value="P:positive regulation of transcription by RNA polymerase II"/>
    <property type="evidence" value="ECO:0007669"/>
    <property type="project" value="TreeGrafter"/>
</dbReference>
<dbReference type="PROSITE" id="PS50297">
    <property type="entry name" value="ANK_REP_REGION"/>
    <property type="match status" value="1"/>
</dbReference>
<dbReference type="Proteomes" id="UP000813423">
    <property type="component" value="Unassembled WGS sequence"/>
</dbReference>
<proteinExistence type="predicted"/>
<evidence type="ECO:0000313" key="5">
    <source>
        <dbReference type="Proteomes" id="UP000813423"/>
    </source>
</evidence>
<keyword evidence="2 3" id="KW-0040">ANK repeat</keyword>
<feature type="repeat" description="ANK" evidence="3">
    <location>
        <begin position="414"/>
        <end position="446"/>
    </location>
</feature>
<dbReference type="InterPro" id="IPR002110">
    <property type="entry name" value="Ankyrin_rpt"/>
</dbReference>
<evidence type="ECO:0000256" key="3">
    <source>
        <dbReference type="PROSITE-ProRule" id="PRU00023"/>
    </source>
</evidence>
<evidence type="ECO:0000313" key="4">
    <source>
        <dbReference type="EMBL" id="KAH1894306.1"/>
    </source>
</evidence>
<dbReference type="InterPro" id="IPR050663">
    <property type="entry name" value="Ankyrin-SOCS_Box"/>
</dbReference>
<gene>
    <name evidence="4" type="ORF">KXV57_002335</name>
</gene>
<name>A0A9P8N9C9_ASPFM</name>
<dbReference type="AlphaFoldDB" id="A0A9P8N9C9"/>
<sequence>MTDDLGQQPADDLHQRVEVAEPRSYRDAAIHSAVPTTKEEWEGLLKSNTSCLKGITVSRQAGVPEMAQYTGLYLTSWGPEHVQDEKTEIEILPKFILFLDKRSLAITKDCKAGLLQIQKTEDRRDAVAFLENFGDGFAMQATVGGRLFHSEDVSMLEGDALDKRENSLKIAAKASLTSKDSFSIAASMSSGTEMLQNNQLSTSSISEGILWCGVGGDPSLHGDPVSSEYSATSVSTTFVLIEMKVIIVGVGLATYLFLRTQPLAECIRYALSRAIDSFPYITRKLAGRINERLYGWDLKECVESMMNMDWMHEEGYEQQRSDSGTIKIRISPESMAIINGELLRLKEFNEVRLDADIRDYLEDAHSSFKSKSTLNPRESKFKKSLVHYAAMGDCSELLRFLLANGVARDDRDQNSRTPLSWAAEYVALDSVRILLDDGAEINSMDDMLLTPLSWLVHAGVTTLKLAATEAYMRERGAMLNPEEDQNCFE</sequence>
<evidence type="ECO:0000256" key="2">
    <source>
        <dbReference type="ARBA" id="ARBA00023043"/>
    </source>
</evidence>
<accession>A0A9P8N9C9</accession>
<dbReference type="GO" id="GO:0005634">
    <property type="term" value="C:nucleus"/>
    <property type="evidence" value="ECO:0007669"/>
    <property type="project" value="TreeGrafter"/>
</dbReference>
<evidence type="ECO:0008006" key="6">
    <source>
        <dbReference type="Google" id="ProtNLM"/>
    </source>
</evidence>
<protein>
    <recommendedName>
        <fullName evidence="6">Ankyrin repeat protein</fullName>
    </recommendedName>
</protein>
<dbReference type="PANTHER" id="PTHR24193">
    <property type="entry name" value="ANKYRIN REPEAT PROTEIN"/>
    <property type="match status" value="1"/>
</dbReference>
<comment type="caution">
    <text evidence="4">The sequence shown here is derived from an EMBL/GenBank/DDBJ whole genome shotgun (WGS) entry which is preliminary data.</text>
</comment>
<reference evidence="4" key="1">
    <citation type="submission" date="2021-08" db="EMBL/GenBank/DDBJ databases">
        <title>Global Aspergillus fumigatus from environmental and clinical sources.</title>
        <authorList>
            <person name="Barber A."/>
            <person name="Sae-Ong T."/>
        </authorList>
    </citation>
    <scope>NUCLEOTIDE SEQUENCE</scope>
    <source>
        <strain evidence="4">NRZ-2016-071</strain>
    </source>
</reference>
<dbReference type="EMBL" id="JAIBSC010000157">
    <property type="protein sequence ID" value="KAH1894306.1"/>
    <property type="molecule type" value="Genomic_DNA"/>
</dbReference>
<keyword evidence="1" id="KW-0677">Repeat</keyword>
<dbReference type="GO" id="GO:0000976">
    <property type="term" value="F:transcription cis-regulatory region binding"/>
    <property type="evidence" value="ECO:0007669"/>
    <property type="project" value="TreeGrafter"/>
</dbReference>